<feature type="coiled-coil region" evidence="1">
    <location>
        <begin position="257"/>
        <end position="336"/>
    </location>
</feature>
<feature type="compositionally biased region" description="Basic and acidic residues" evidence="2">
    <location>
        <begin position="400"/>
        <end position="428"/>
    </location>
</feature>
<keyword evidence="1" id="KW-0175">Coiled coil</keyword>
<sequence>MNDAQRRVLRNQHGTILKNLVLDTDILGLLLQRDALTENMVQTIQSKASQHEKIIELLLMLPKRGPKAFPVFLEAVRKHSSFLADKLETDYEKEHKHMIEEQAKATETRKEEQHAHHDNPHSRQDNPHDLDLSSLTGPQHTPRAATNQDKAFEKSFRTKEQYSERRHSLSISTANHAMTSSIVQQNLNTLYTKMKSKLQTNNTREHSFASPEPATFKMVDKLLEELFHNLEEYEMTSSQCHALFGGKDRNYPLVSHIINIQKAKRELEQDLKTKDIQKNKYADHISKLENRCRNQATEVNHLNEEIKKLKEELEKLQAINSEREEKQKIIDELRKMVMDADTSKKSKLRSSYLALHYDSNSTEIKQLRAEVRSLMMDNENLKTENLMLKKSENMKKLAKLREDQTNNPKLELKLSDNAEKEESRDSASRGRTMVSSHSPYKSPPRKLDTERPSPFLYLEKSFVRASNDSVNSIDKEADTIGRVAKGKGSDLDFKFSETGQNVSLGQKRSPSKDRSNKRVTFLSDIGIGQQYDPSSSESKNPKSSPDFDKEKDKTNSTPNGHITNVVLAKPEKAPPGRGRTKQSSLKARATSKRSSSLNIISNSRDIMKMSSQLIQKSRNLRQPTTAGH</sequence>
<feature type="compositionally biased region" description="Basic and acidic residues" evidence="2">
    <location>
        <begin position="104"/>
        <end position="131"/>
    </location>
</feature>
<feature type="compositionally biased region" description="Low complexity" evidence="2">
    <location>
        <begin position="592"/>
        <end position="604"/>
    </location>
</feature>
<reference evidence="4" key="1">
    <citation type="submission" date="2022-11" db="EMBL/GenBank/DDBJ databases">
        <title>Centuries of genome instability and evolution in soft-shell clam transmissible cancer (bioRxiv).</title>
        <authorList>
            <person name="Hart S.F.M."/>
            <person name="Yonemitsu M.A."/>
            <person name="Giersch R.M."/>
            <person name="Beal B.F."/>
            <person name="Arriagada G."/>
            <person name="Davis B.W."/>
            <person name="Ostrander E.A."/>
            <person name="Goff S.P."/>
            <person name="Metzger M.J."/>
        </authorList>
    </citation>
    <scope>NUCLEOTIDE SEQUENCE</scope>
    <source>
        <strain evidence="4">MELC-2E11</strain>
        <tissue evidence="4">Siphon/mantle</tissue>
    </source>
</reference>
<evidence type="ECO:0000313" key="4">
    <source>
        <dbReference type="EMBL" id="WAR17760.1"/>
    </source>
</evidence>
<feature type="compositionally biased region" description="Basic and acidic residues" evidence="2">
    <location>
        <begin position="150"/>
        <end position="167"/>
    </location>
</feature>
<evidence type="ECO:0000256" key="2">
    <source>
        <dbReference type="SAM" id="MobiDB-lite"/>
    </source>
</evidence>
<dbReference type="PROSITE" id="PS50209">
    <property type="entry name" value="CARD"/>
    <property type="match status" value="1"/>
</dbReference>
<dbReference type="Pfam" id="PF00619">
    <property type="entry name" value="CARD"/>
    <property type="match status" value="1"/>
</dbReference>
<evidence type="ECO:0000259" key="3">
    <source>
        <dbReference type="PROSITE" id="PS50209"/>
    </source>
</evidence>
<feature type="domain" description="CARD" evidence="3">
    <location>
        <begin position="1"/>
        <end position="91"/>
    </location>
</feature>
<name>A0ABY7F6I9_MYAAR</name>
<feature type="region of interest" description="Disordered" evidence="2">
    <location>
        <begin position="400"/>
        <end position="451"/>
    </location>
</feature>
<feature type="region of interest" description="Disordered" evidence="2">
    <location>
        <begin position="104"/>
        <end position="173"/>
    </location>
</feature>
<feature type="region of interest" description="Disordered" evidence="2">
    <location>
        <begin position="501"/>
        <end position="604"/>
    </location>
</feature>
<dbReference type="CDD" id="cd01671">
    <property type="entry name" value="CARD"/>
    <property type="match status" value="1"/>
</dbReference>
<dbReference type="InterPro" id="IPR011029">
    <property type="entry name" value="DEATH-like_dom_sf"/>
</dbReference>
<accession>A0ABY7F6I9</accession>
<keyword evidence="5" id="KW-1185">Reference proteome</keyword>
<dbReference type="Proteomes" id="UP001164746">
    <property type="component" value="Chromosome 10"/>
</dbReference>
<dbReference type="InterPro" id="IPR001315">
    <property type="entry name" value="CARD"/>
</dbReference>
<evidence type="ECO:0000256" key="1">
    <source>
        <dbReference type="SAM" id="Coils"/>
    </source>
</evidence>
<organism evidence="4 5">
    <name type="scientific">Mya arenaria</name>
    <name type="common">Soft-shell clam</name>
    <dbReference type="NCBI Taxonomy" id="6604"/>
    <lineage>
        <taxon>Eukaryota</taxon>
        <taxon>Metazoa</taxon>
        <taxon>Spiralia</taxon>
        <taxon>Lophotrochozoa</taxon>
        <taxon>Mollusca</taxon>
        <taxon>Bivalvia</taxon>
        <taxon>Autobranchia</taxon>
        <taxon>Heteroconchia</taxon>
        <taxon>Euheterodonta</taxon>
        <taxon>Imparidentia</taxon>
        <taxon>Neoheterodontei</taxon>
        <taxon>Myida</taxon>
        <taxon>Myoidea</taxon>
        <taxon>Myidae</taxon>
        <taxon>Mya</taxon>
    </lineage>
</organism>
<evidence type="ECO:0000313" key="5">
    <source>
        <dbReference type="Proteomes" id="UP001164746"/>
    </source>
</evidence>
<gene>
    <name evidence="4" type="ORF">MAR_032354</name>
</gene>
<dbReference type="EMBL" id="CP111021">
    <property type="protein sequence ID" value="WAR17760.1"/>
    <property type="molecule type" value="Genomic_DNA"/>
</dbReference>
<dbReference type="Gene3D" id="1.10.533.10">
    <property type="entry name" value="Death Domain, Fas"/>
    <property type="match status" value="1"/>
</dbReference>
<feature type="compositionally biased region" description="Low complexity" evidence="2">
    <location>
        <begin position="533"/>
        <end position="544"/>
    </location>
</feature>
<protein>
    <recommendedName>
        <fullName evidence="3">CARD domain-containing protein</fullName>
    </recommendedName>
</protein>
<dbReference type="SMART" id="SM00114">
    <property type="entry name" value="CARD"/>
    <property type="match status" value="1"/>
</dbReference>
<dbReference type="SUPFAM" id="SSF47986">
    <property type="entry name" value="DEATH domain"/>
    <property type="match status" value="1"/>
</dbReference>
<feature type="compositionally biased region" description="Basic and acidic residues" evidence="2">
    <location>
        <begin position="545"/>
        <end position="554"/>
    </location>
</feature>
<feature type="compositionally biased region" description="Polar residues" evidence="2">
    <location>
        <begin position="133"/>
        <end position="149"/>
    </location>
</feature>
<proteinExistence type="predicted"/>